<dbReference type="EMBL" id="LJIJ01003985">
    <property type="protein sequence ID" value="ODM88192.1"/>
    <property type="molecule type" value="Genomic_DNA"/>
</dbReference>
<dbReference type="PANTHER" id="PTHR12560:SF0">
    <property type="entry name" value="LD18904P"/>
    <property type="match status" value="1"/>
</dbReference>
<evidence type="ECO:0000256" key="6">
    <source>
        <dbReference type="ARBA" id="ARBA00023136"/>
    </source>
</evidence>
<dbReference type="InterPro" id="IPR006634">
    <property type="entry name" value="TLC-dom"/>
</dbReference>
<reference evidence="10 11" key="1">
    <citation type="journal article" date="2016" name="Genome Biol. Evol.">
        <title>Gene Family Evolution Reflects Adaptation to Soil Environmental Stressors in the Genome of the Collembolan Orchesella cincta.</title>
        <authorList>
            <person name="Faddeeva-Vakhrusheva A."/>
            <person name="Derks M.F."/>
            <person name="Anvar S.Y."/>
            <person name="Agamennone V."/>
            <person name="Suring W."/>
            <person name="Smit S."/>
            <person name="van Straalen N.M."/>
            <person name="Roelofs D."/>
        </authorList>
    </citation>
    <scope>NUCLEOTIDE SEQUENCE [LARGE SCALE GENOMIC DNA]</scope>
    <source>
        <tissue evidence="10">Mixed pool</tissue>
    </source>
</reference>
<evidence type="ECO:0000256" key="3">
    <source>
        <dbReference type="ARBA" id="ARBA00004991"/>
    </source>
</evidence>
<dbReference type="Proteomes" id="UP000094527">
    <property type="component" value="Unassembled WGS sequence"/>
</dbReference>
<comment type="pathway">
    <text evidence="3">Sphingolipid metabolism.</text>
</comment>
<dbReference type="STRING" id="48709.A0A1D2M5K3"/>
<keyword evidence="6 7" id="KW-0472">Membrane</keyword>
<dbReference type="PANTHER" id="PTHR12560">
    <property type="entry name" value="LONGEVITY ASSURANCE FACTOR 1 LAG1"/>
    <property type="match status" value="1"/>
</dbReference>
<keyword evidence="4 7" id="KW-0812">Transmembrane</keyword>
<gene>
    <name evidence="10" type="ORF">Ocin01_18492</name>
</gene>
<dbReference type="InterPro" id="IPR016439">
    <property type="entry name" value="Lag1/Lac1-like"/>
</dbReference>
<dbReference type="UniPathway" id="UPA00222"/>
<proteinExistence type="predicted"/>
<evidence type="ECO:0000256" key="8">
    <source>
        <dbReference type="SAM" id="Phobius"/>
    </source>
</evidence>
<evidence type="ECO:0000259" key="9">
    <source>
        <dbReference type="PROSITE" id="PS50922"/>
    </source>
</evidence>
<evidence type="ECO:0000313" key="10">
    <source>
        <dbReference type="EMBL" id="ODM88192.1"/>
    </source>
</evidence>
<dbReference type="GO" id="GO:0050291">
    <property type="term" value="F:sphingosine N-acyltransferase activity"/>
    <property type="evidence" value="ECO:0007669"/>
    <property type="project" value="InterPro"/>
</dbReference>
<dbReference type="OrthoDB" id="537032at2759"/>
<sequence length="103" mass="12289">MSKYANNERLAEKIFAVFILLWIITRLGLYPFYVLHGIFFEAPKITNTAFPAFWLFSVLLLLLQFLHIFWTYYIIKIVLDIVLSGKVRMHLKRCKMIECVIMQ</sequence>
<organism evidence="10 11">
    <name type="scientific">Orchesella cincta</name>
    <name type="common">Springtail</name>
    <name type="synonym">Podura cincta</name>
    <dbReference type="NCBI Taxonomy" id="48709"/>
    <lineage>
        <taxon>Eukaryota</taxon>
        <taxon>Metazoa</taxon>
        <taxon>Ecdysozoa</taxon>
        <taxon>Arthropoda</taxon>
        <taxon>Hexapoda</taxon>
        <taxon>Collembola</taxon>
        <taxon>Entomobryomorpha</taxon>
        <taxon>Entomobryoidea</taxon>
        <taxon>Orchesellidae</taxon>
        <taxon>Orchesellinae</taxon>
        <taxon>Orchesella</taxon>
    </lineage>
</organism>
<dbReference type="AlphaFoldDB" id="A0A1D2M5K3"/>
<accession>A0A1D2M5K3</accession>
<evidence type="ECO:0000256" key="7">
    <source>
        <dbReference type="PROSITE-ProRule" id="PRU00205"/>
    </source>
</evidence>
<dbReference type="PROSITE" id="PS50922">
    <property type="entry name" value="TLC"/>
    <property type="match status" value="1"/>
</dbReference>
<dbReference type="Pfam" id="PF03798">
    <property type="entry name" value="TRAM_LAG1_CLN8"/>
    <property type="match status" value="1"/>
</dbReference>
<evidence type="ECO:0000313" key="11">
    <source>
        <dbReference type="Proteomes" id="UP000094527"/>
    </source>
</evidence>
<keyword evidence="11" id="KW-1185">Reference proteome</keyword>
<name>A0A1D2M5K3_ORCCI</name>
<feature type="transmembrane region" description="Helical" evidence="8">
    <location>
        <begin position="14"/>
        <end position="33"/>
    </location>
</feature>
<comment type="subcellular location">
    <subcellularLocation>
        <location evidence="1">Membrane</location>
        <topology evidence="1">Multi-pass membrane protein</topology>
    </subcellularLocation>
</comment>
<dbReference type="OMA" id="MIALNCA"/>
<keyword evidence="5 8" id="KW-1133">Transmembrane helix</keyword>
<evidence type="ECO:0000256" key="4">
    <source>
        <dbReference type="ARBA" id="ARBA00022692"/>
    </source>
</evidence>
<evidence type="ECO:0000256" key="5">
    <source>
        <dbReference type="ARBA" id="ARBA00022989"/>
    </source>
</evidence>
<dbReference type="GO" id="GO:0046513">
    <property type="term" value="P:ceramide biosynthetic process"/>
    <property type="evidence" value="ECO:0007669"/>
    <property type="project" value="InterPro"/>
</dbReference>
<dbReference type="GO" id="GO:0016020">
    <property type="term" value="C:membrane"/>
    <property type="evidence" value="ECO:0007669"/>
    <property type="project" value="UniProtKB-SubCell"/>
</dbReference>
<feature type="domain" description="TLC" evidence="9">
    <location>
        <begin position="1"/>
        <end position="83"/>
    </location>
</feature>
<feature type="transmembrane region" description="Helical" evidence="8">
    <location>
        <begin position="53"/>
        <end position="83"/>
    </location>
</feature>
<comment type="pathway">
    <text evidence="2">Lipid metabolism; sphingolipid metabolism.</text>
</comment>
<evidence type="ECO:0000256" key="2">
    <source>
        <dbReference type="ARBA" id="ARBA00004760"/>
    </source>
</evidence>
<evidence type="ECO:0000256" key="1">
    <source>
        <dbReference type="ARBA" id="ARBA00004141"/>
    </source>
</evidence>
<comment type="caution">
    <text evidence="10">The sequence shown here is derived from an EMBL/GenBank/DDBJ whole genome shotgun (WGS) entry which is preliminary data.</text>
</comment>
<protein>
    <submittedName>
        <fullName evidence="10">Ceramide synthase 5</fullName>
    </submittedName>
</protein>